<reference evidence="2 3" key="1">
    <citation type="journal article" date="2023" name="BMC Biol.">
        <title>The compact genome of the sponge Oopsacas minuta (Hexactinellida) is lacking key metazoan core genes.</title>
        <authorList>
            <person name="Santini S."/>
            <person name="Schenkelaars Q."/>
            <person name="Jourda C."/>
            <person name="Duchesne M."/>
            <person name="Belahbib H."/>
            <person name="Rocher C."/>
            <person name="Selva M."/>
            <person name="Riesgo A."/>
            <person name="Vervoort M."/>
            <person name="Leys S.P."/>
            <person name="Kodjabachian L."/>
            <person name="Le Bivic A."/>
            <person name="Borchiellini C."/>
            <person name="Claverie J.M."/>
            <person name="Renard E."/>
        </authorList>
    </citation>
    <scope>NUCLEOTIDE SEQUENCE [LARGE SCALE GENOMIC DNA]</scope>
    <source>
        <strain evidence="2">SPO-2</strain>
    </source>
</reference>
<protein>
    <submittedName>
        <fullName evidence="2">Uncharacterized protein</fullName>
    </submittedName>
</protein>
<organism evidence="2 3">
    <name type="scientific">Oopsacas minuta</name>
    <dbReference type="NCBI Taxonomy" id="111878"/>
    <lineage>
        <taxon>Eukaryota</taxon>
        <taxon>Metazoa</taxon>
        <taxon>Porifera</taxon>
        <taxon>Hexactinellida</taxon>
        <taxon>Hexasterophora</taxon>
        <taxon>Lyssacinosida</taxon>
        <taxon>Leucopsacidae</taxon>
        <taxon>Oopsacas</taxon>
    </lineage>
</organism>
<feature type="region of interest" description="Disordered" evidence="1">
    <location>
        <begin position="1"/>
        <end position="33"/>
    </location>
</feature>
<dbReference type="AlphaFoldDB" id="A0AAV7KJG4"/>
<proteinExistence type="predicted"/>
<gene>
    <name evidence="2" type="ORF">LOD99_13845</name>
</gene>
<keyword evidence="3" id="KW-1185">Reference proteome</keyword>
<accession>A0AAV7KJG4</accession>
<dbReference type="Proteomes" id="UP001165289">
    <property type="component" value="Unassembled WGS sequence"/>
</dbReference>
<feature type="compositionally biased region" description="Polar residues" evidence="1">
    <location>
        <begin position="21"/>
        <end position="32"/>
    </location>
</feature>
<comment type="caution">
    <text evidence="2">The sequence shown here is derived from an EMBL/GenBank/DDBJ whole genome shotgun (WGS) entry which is preliminary data.</text>
</comment>
<dbReference type="EMBL" id="JAKMXF010000022">
    <property type="protein sequence ID" value="KAI6661123.1"/>
    <property type="molecule type" value="Genomic_DNA"/>
</dbReference>
<evidence type="ECO:0000256" key="1">
    <source>
        <dbReference type="SAM" id="MobiDB-lite"/>
    </source>
</evidence>
<evidence type="ECO:0000313" key="3">
    <source>
        <dbReference type="Proteomes" id="UP001165289"/>
    </source>
</evidence>
<sequence>MSVSNSVIDLDEPEQPDTEYTRPTSPSISPVSLSDKFEAPTTVAQARDLSRDLLDGIKDEIRREESVEVIWSEEHFREVESYLIGNKSAPVLLIFRDEVSGDLKVTQSSPIGYGYW</sequence>
<evidence type="ECO:0000313" key="2">
    <source>
        <dbReference type="EMBL" id="KAI6661123.1"/>
    </source>
</evidence>
<name>A0AAV7KJG4_9METZ</name>